<dbReference type="InterPro" id="IPR009816">
    <property type="entry name" value="SPATS2-like"/>
</dbReference>
<feature type="compositionally biased region" description="Basic and acidic residues" evidence="2">
    <location>
        <begin position="104"/>
        <end position="121"/>
    </location>
</feature>
<feature type="region of interest" description="Disordered" evidence="2">
    <location>
        <begin position="90"/>
        <end position="174"/>
    </location>
</feature>
<reference evidence="4" key="1">
    <citation type="submission" date="2025-08" db="UniProtKB">
        <authorList>
            <consortium name="RefSeq"/>
        </authorList>
    </citation>
    <scope>IDENTIFICATION</scope>
    <source>
        <tissue evidence="4">Testes</tissue>
    </source>
</reference>
<feature type="compositionally biased region" description="Low complexity" evidence="2">
    <location>
        <begin position="230"/>
        <end position="241"/>
    </location>
</feature>
<protein>
    <submittedName>
        <fullName evidence="4">Spermatogenesis-associated serine-rich protein 2-like</fullName>
    </submittedName>
</protein>
<dbReference type="RefSeq" id="XP_002738108.2">
    <property type="nucleotide sequence ID" value="XM_002738062.2"/>
</dbReference>
<evidence type="ECO:0000256" key="2">
    <source>
        <dbReference type="SAM" id="MobiDB-lite"/>
    </source>
</evidence>
<evidence type="ECO:0000313" key="3">
    <source>
        <dbReference type="Proteomes" id="UP000694865"/>
    </source>
</evidence>
<feature type="region of interest" description="Disordered" evidence="2">
    <location>
        <begin position="222"/>
        <end position="251"/>
    </location>
</feature>
<dbReference type="Proteomes" id="UP000694865">
    <property type="component" value="Unplaced"/>
</dbReference>
<accession>A0ABM0GVB8</accession>
<feature type="compositionally biased region" description="Basic residues" evidence="2">
    <location>
        <begin position="90"/>
        <end position="103"/>
    </location>
</feature>
<evidence type="ECO:0000313" key="4">
    <source>
        <dbReference type="RefSeq" id="XP_002738108.2"/>
    </source>
</evidence>
<feature type="region of interest" description="Disordered" evidence="2">
    <location>
        <begin position="402"/>
        <end position="441"/>
    </location>
</feature>
<feature type="non-terminal residue" evidence="4">
    <location>
        <position position="460"/>
    </location>
</feature>
<dbReference type="PANTHER" id="PTHR15623:SF11">
    <property type="entry name" value="SPERMATOGENESIS-ASSOCIATED SERINE-RICH PROTEIN 2"/>
    <property type="match status" value="1"/>
</dbReference>
<name>A0ABM0GVB8_SACKO</name>
<sequence length="460" mass="51343">MTAMAKKHGQKDSSEVYFDTTTKTVMAQTTLSQDKLKTKIAAVREVVSRSSNNDILLVLQYFDYDVDKTIQSFVEDGASEVLKEWNFTGKKSKNNKKNRKKGGGHNDSKPQNEKKAVEHSGEQGAVMKTSQVNNVDISTGPPSITNAISQPHTVRDGSHQDNSTKSEPYKDRVDAVSHKDRPTFLEFKKETATPLERHVNYSLSLSASGDTSAVLDDVSVISKTKRQRNSSECSNTSNSASTGGRNKHKKPMAVLERSVKDLQRTTVPLGRYKNLLNEEIDKSLKRMKKAFDGIRKAVDEREAEMIQQLKAVKLEGNELLEGRQNKAADLKSMTERGLVLKDSEIAELKAEIKHFVGERKVDEELGKTYRFKYEDETVIKSIREFGEIVPIKTRYTTRRQSVSSVTSSVVSHDDTTPLPTPTTPLPVSNDKDDAEDDTDEATAAELAELSARLQNSLKFQ</sequence>
<dbReference type="SUPFAM" id="SSF46934">
    <property type="entry name" value="UBA-like"/>
    <property type="match status" value="1"/>
</dbReference>
<gene>
    <name evidence="4" type="primary">LOC100367473</name>
</gene>
<dbReference type="PANTHER" id="PTHR15623">
    <property type="entry name" value="SPERMATOGENESIS-ASSOCIATED SERINE-RICH PROTEIN 2-RELATED"/>
    <property type="match status" value="1"/>
</dbReference>
<proteinExistence type="inferred from homology"/>
<dbReference type="Pfam" id="PF07139">
    <property type="entry name" value="SPATS2-like"/>
    <property type="match status" value="1"/>
</dbReference>
<keyword evidence="3" id="KW-1185">Reference proteome</keyword>
<dbReference type="GeneID" id="100367473"/>
<dbReference type="InterPro" id="IPR009060">
    <property type="entry name" value="UBA-like_sf"/>
</dbReference>
<comment type="similarity">
    <text evidence="1">Belongs to the SPATS2 family.</text>
</comment>
<feature type="compositionally biased region" description="Acidic residues" evidence="2">
    <location>
        <begin position="432"/>
        <end position="441"/>
    </location>
</feature>
<feature type="compositionally biased region" description="Basic and acidic residues" evidence="2">
    <location>
        <begin position="153"/>
        <end position="174"/>
    </location>
</feature>
<feature type="compositionally biased region" description="Polar residues" evidence="2">
    <location>
        <begin position="128"/>
        <end position="152"/>
    </location>
</feature>
<organism evidence="3 4">
    <name type="scientific">Saccoglossus kowalevskii</name>
    <name type="common">Acorn worm</name>
    <dbReference type="NCBI Taxonomy" id="10224"/>
    <lineage>
        <taxon>Eukaryota</taxon>
        <taxon>Metazoa</taxon>
        <taxon>Hemichordata</taxon>
        <taxon>Enteropneusta</taxon>
        <taxon>Harrimaniidae</taxon>
        <taxon>Saccoglossus</taxon>
    </lineage>
</organism>
<evidence type="ECO:0000256" key="1">
    <source>
        <dbReference type="ARBA" id="ARBA00007105"/>
    </source>
</evidence>